<sequence length="250" mass="26293">MPLAATALAATDPELVAVVDRFAEDVQRDAPLDPRVRALLRLAGLVATGGTAAYRVELEEALAAGVTPVELKELLYQAVPYVGLGRAVDTLVVANELLADRDVELPLPGQSTVTRGTRAGDGLAMQKRIVGGDVVDAMYAGAPTDEQHVQRYLSAHCFGDHYTRGGLDVPTRELVTLVLLVALGGADPQVAGHVRANLNVGNDRATLVAVLTQLLPVVGYPRTLNALRALDDVTPLTPEPTAGPDAEEES</sequence>
<dbReference type="InterPro" id="IPR029032">
    <property type="entry name" value="AhpD-like"/>
</dbReference>
<evidence type="ECO:0000313" key="3">
    <source>
        <dbReference type="Proteomes" id="UP001651050"/>
    </source>
</evidence>
<protein>
    <submittedName>
        <fullName evidence="2">Carboxymuconolactone decarboxylase family protein</fullName>
    </submittedName>
</protein>
<dbReference type="PANTHER" id="PTHR33570:SF2">
    <property type="entry name" value="CARBOXYMUCONOLACTONE DECARBOXYLASE-LIKE DOMAIN-CONTAINING PROTEIN"/>
    <property type="match status" value="1"/>
</dbReference>
<feature type="domain" description="Carboxymuconolactone decarboxylase-like" evidence="1">
    <location>
        <begin position="13"/>
        <end position="95"/>
    </location>
</feature>
<accession>A0ABT0J7H7</accession>
<dbReference type="SUPFAM" id="SSF69118">
    <property type="entry name" value="AhpD-like"/>
    <property type="match status" value="1"/>
</dbReference>
<dbReference type="Gene3D" id="1.20.1290.10">
    <property type="entry name" value="AhpD-like"/>
    <property type="match status" value="1"/>
</dbReference>
<evidence type="ECO:0000259" key="1">
    <source>
        <dbReference type="Pfam" id="PF02627"/>
    </source>
</evidence>
<organism evidence="2 3">
    <name type="scientific">Isoptericola peretonis</name>
    <dbReference type="NCBI Taxonomy" id="2918523"/>
    <lineage>
        <taxon>Bacteria</taxon>
        <taxon>Bacillati</taxon>
        <taxon>Actinomycetota</taxon>
        <taxon>Actinomycetes</taxon>
        <taxon>Micrococcales</taxon>
        <taxon>Promicromonosporaceae</taxon>
        <taxon>Isoptericola</taxon>
    </lineage>
</organism>
<dbReference type="EMBL" id="JALQCY010000005">
    <property type="protein sequence ID" value="MCK9795432.1"/>
    <property type="molecule type" value="Genomic_DNA"/>
</dbReference>
<reference evidence="2 3" key="1">
    <citation type="submission" date="2022-02" db="EMBL/GenBank/DDBJ databases">
        <title>The car tank lid bacteriome: a reservoir of bacteria with potential in bioremediation of fuel.</title>
        <authorList>
            <person name="Vidal-Verdu A."/>
            <person name="Gomez-Martinez D."/>
            <person name="Latorre-Perez A."/>
            <person name="Pereto J."/>
            <person name="Porcar M."/>
        </authorList>
    </citation>
    <scope>NUCLEOTIDE SEQUENCE [LARGE SCALE GENOMIC DNA]</scope>
    <source>
        <strain evidence="2 3">4D.3</strain>
    </source>
</reference>
<dbReference type="PANTHER" id="PTHR33570">
    <property type="entry name" value="4-CARBOXYMUCONOLACTONE DECARBOXYLASE FAMILY PROTEIN"/>
    <property type="match status" value="1"/>
</dbReference>
<dbReference type="InterPro" id="IPR003779">
    <property type="entry name" value="CMD-like"/>
</dbReference>
<feature type="domain" description="Carboxymuconolactone decarboxylase-like" evidence="1">
    <location>
        <begin position="148"/>
        <end position="232"/>
    </location>
</feature>
<dbReference type="Pfam" id="PF02627">
    <property type="entry name" value="CMD"/>
    <property type="match status" value="2"/>
</dbReference>
<gene>
    <name evidence="2" type="ORF">M1843_16940</name>
</gene>
<keyword evidence="3" id="KW-1185">Reference proteome</keyword>
<dbReference type="RefSeq" id="WP_416345280.1">
    <property type="nucleotide sequence ID" value="NZ_JALQCY010000005.1"/>
</dbReference>
<dbReference type="InterPro" id="IPR052512">
    <property type="entry name" value="4CMD/NDH-1_regulator"/>
</dbReference>
<evidence type="ECO:0000313" key="2">
    <source>
        <dbReference type="EMBL" id="MCK9795432.1"/>
    </source>
</evidence>
<proteinExistence type="predicted"/>
<dbReference type="Proteomes" id="UP001651050">
    <property type="component" value="Unassembled WGS sequence"/>
</dbReference>
<name>A0ABT0J7H7_9MICO</name>
<comment type="caution">
    <text evidence="2">The sequence shown here is derived from an EMBL/GenBank/DDBJ whole genome shotgun (WGS) entry which is preliminary data.</text>
</comment>